<name>A0AAE4JXB6_9CYAN</name>
<sequence length="101" mass="11899">MSKFEIFTPLSFTVRTSEEYWKKLIVKHPDIADLELEIQQTLSNPDEIRQSSRDPNVLLFYLCLKERRWVVAVARRINGDGFLITAYQTDAIKEGETLWHK</sequence>
<dbReference type="Proteomes" id="UP001268256">
    <property type="component" value="Unassembled WGS sequence"/>
</dbReference>
<reference evidence="2" key="1">
    <citation type="submission" date="2023-07" db="EMBL/GenBank/DDBJ databases">
        <authorList>
            <person name="Luz R."/>
            <person name="Cordeiro R."/>
            <person name="Fonseca A."/>
            <person name="Goncalves V."/>
        </authorList>
    </citation>
    <scope>NUCLEOTIDE SEQUENCE [LARGE SCALE GENOMIC DNA]</scope>
    <source>
        <strain evidence="2">BACA0444</strain>
    </source>
</reference>
<accession>A0AAE4JXB6</accession>
<protein>
    <recommendedName>
        <fullName evidence="3">DUF4258 domain-containing protein</fullName>
    </recommendedName>
</protein>
<organism evidence="1 2">
    <name type="scientific">Pseudocalidococcus azoricus BACA0444</name>
    <dbReference type="NCBI Taxonomy" id="2918990"/>
    <lineage>
        <taxon>Bacteria</taxon>
        <taxon>Bacillati</taxon>
        <taxon>Cyanobacteriota</taxon>
        <taxon>Cyanophyceae</taxon>
        <taxon>Acaryochloridales</taxon>
        <taxon>Thermosynechococcaceae</taxon>
        <taxon>Pseudocalidococcus</taxon>
        <taxon>Pseudocalidococcus azoricus</taxon>
    </lineage>
</organism>
<evidence type="ECO:0000313" key="2">
    <source>
        <dbReference type="Proteomes" id="UP001268256"/>
    </source>
</evidence>
<proteinExistence type="predicted"/>
<dbReference type="EMBL" id="JAVMIP010000008">
    <property type="protein sequence ID" value="MDS3860983.1"/>
    <property type="molecule type" value="Genomic_DNA"/>
</dbReference>
<gene>
    <name evidence="1" type="ORF">RIF25_09195</name>
</gene>
<evidence type="ECO:0008006" key="3">
    <source>
        <dbReference type="Google" id="ProtNLM"/>
    </source>
</evidence>
<dbReference type="AlphaFoldDB" id="A0AAE4JXB6"/>
<comment type="caution">
    <text evidence="1">The sequence shown here is derived from an EMBL/GenBank/DDBJ whole genome shotgun (WGS) entry which is preliminary data.</text>
</comment>
<dbReference type="RefSeq" id="WP_322878240.1">
    <property type="nucleotide sequence ID" value="NZ_JAVMIP010000008.1"/>
</dbReference>
<keyword evidence="2" id="KW-1185">Reference proteome</keyword>
<evidence type="ECO:0000313" key="1">
    <source>
        <dbReference type="EMBL" id="MDS3860983.1"/>
    </source>
</evidence>